<sequence>NRVGGRVSTDTTTFGISTHIDLGAQWLHHYRPENPLRPTIKDVQLK</sequence>
<organism evidence="2 3">
    <name type="scientific">Rotaria sordida</name>
    <dbReference type="NCBI Taxonomy" id="392033"/>
    <lineage>
        <taxon>Eukaryota</taxon>
        <taxon>Metazoa</taxon>
        <taxon>Spiralia</taxon>
        <taxon>Gnathifera</taxon>
        <taxon>Rotifera</taxon>
        <taxon>Eurotatoria</taxon>
        <taxon>Bdelloidea</taxon>
        <taxon>Philodinida</taxon>
        <taxon>Philodinidae</taxon>
        <taxon>Rotaria</taxon>
    </lineage>
</organism>
<evidence type="ECO:0000313" key="2">
    <source>
        <dbReference type="EMBL" id="CAF4347268.1"/>
    </source>
</evidence>
<dbReference type="Gene3D" id="3.50.50.60">
    <property type="entry name" value="FAD/NAD(P)-binding domain"/>
    <property type="match status" value="1"/>
</dbReference>
<protein>
    <recommendedName>
        <fullName evidence="1">Amine oxidase domain-containing protein</fullName>
    </recommendedName>
</protein>
<dbReference type="InterPro" id="IPR002937">
    <property type="entry name" value="Amino_oxidase"/>
</dbReference>
<evidence type="ECO:0000259" key="1">
    <source>
        <dbReference type="Pfam" id="PF01593"/>
    </source>
</evidence>
<proteinExistence type="predicted"/>
<dbReference type="EMBL" id="CAJOAX010062417">
    <property type="protein sequence ID" value="CAF4347268.1"/>
    <property type="molecule type" value="Genomic_DNA"/>
</dbReference>
<evidence type="ECO:0000313" key="3">
    <source>
        <dbReference type="Proteomes" id="UP000663823"/>
    </source>
</evidence>
<feature type="domain" description="Amine oxidase" evidence="1">
    <location>
        <begin position="1"/>
        <end position="46"/>
    </location>
</feature>
<name>A0A820KVP7_9BILA</name>
<dbReference type="Pfam" id="PF01593">
    <property type="entry name" value="Amino_oxidase"/>
    <property type="match status" value="1"/>
</dbReference>
<dbReference type="Proteomes" id="UP000663823">
    <property type="component" value="Unassembled WGS sequence"/>
</dbReference>
<dbReference type="GO" id="GO:0016491">
    <property type="term" value="F:oxidoreductase activity"/>
    <property type="evidence" value="ECO:0007669"/>
    <property type="project" value="InterPro"/>
</dbReference>
<accession>A0A820KVP7</accession>
<dbReference type="AlphaFoldDB" id="A0A820KVP7"/>
<dbReference type="InterPro" id="IPR036188">
    <property type="entry name" value="FAD/NAD-bd_sf"/>
</dbReference>
<reference evidence="2" key="1">
    <citation type="submission" date="2021-02" db="EMBL/GenBank/DDBJ databases">
        <authorList>
            <person name="Nowell W R."/>
        </authorList>
    </citation>
    <scope>NUCLEOTIDE SEQUENCE</scope>
</reference>
<comment type="caution">
    <text evidence="2">The sequence shown here is derived from an EMBL/GenBank/DDBJ whole genome shotgun (WGS) entry which is preliminary data.</text>
</comment>
<feature type="non-terminal residue" evidence="2">
    <location>
        <position position="1"/>
    </location>
</feature>
<gene>
    <name evidence="2" type="ORF">OTI717_LOCUS43429</name>
</gene>